<dbReference type="InterPro" id="IPR050364">
    <property type="entry name" value="Cytochrome_P450_fung"/>
</dbReference>
<reference evidence="16 17" key="1">
    <citation type="journal article" date="2016" name="Mol. Biol. Evol.">
        <title>Comparative Genomics of Early-Diverging Mushroom-Forming Fungi Provides Insights into the Origins of Lignocellulose Decay Capabilities.</title>
        <authorList>
            <person name="Nagy L.G."/>
            <person name="Riley R."/>
            <person name="Tritt A."/>
            <person name="Adam C."/>
            <person name="Daum C."/>
            <person name="Floudas D."/>
            <person name="Sun H."/>
            <person name="Yadav J.S."/>
            <person name="Pangilinan J."/>
            <person name="Larsson K.H."/>
            <person name="Matsuura K."/>
            <person name="Barry K."/>
            <person name="Labutti K."/>
            <person name="Kuo R."/>
            <person name="Ohm R.A."/>
            <person name="Bhattacharya S.S."/>
            <person name="Shirouzu T."/>
            <person name="Yoshinaga Y."/>
            <person name="Martin F.M."/>
            <person name="Grigoriev I.V."/>
            <person name="Hibbett D.S."/>
        </authorList>
    </citation>
    <scope>NUCLEOTIDE SEQUENCE [LARGE SCALE GENOMIC DNA]</scope>
    <source>
        <strain evidence="16 17">L-15889</strain>
    </source>
</reference>
<evidence type="ECO:0000256" key="1">
    <source>
        <dbReference type="ARBA" id="ARBA00001971"/>
    </source>
</evidence>
<dbReference type="GO" id="GO:0020037">
    <property type="term" value="F:heme binding"/>
    <property type="evidence" value="ECO:0007669"/>
    <property type="project" value="InterPro"/>
</dbReference>
<name>A0A165PM53_9APHY</name>
<dbReference type="GO" id="GO:0004497">
    <property type="term" value="F:monooxygenase activity"/>
    <property type="evidence" value="ECO:0007669"/>
    <property type="project" value="UniProtKB-KW"/>
</dbReference>
<dbReference type="STRING" id="1314783.A0A165PM53"/>
<comment type="pathway">
    <text evidence="3">Secondary metabolite biosynthesis.</text>
</comment>
<evidence type="ECO:0000256" key="2">
    <source>
        <dbReference type="ARBA" id="ARBA00004370"/>
    </source>
</evidence>
<dbReference type="PANTHER" id="PTHR46300">
    <property type="entry name" value="P450, PUTATIVE (EUROFUNG)-RELATED-RELATED"/>
    <property type="match status" value="1"/>
</dbReference>
<accession>A0A165PM53</accession>
<dbReference type="InterPro" id="IPR001128">
    <property type="entry name" value="Cyt_P450"/>
</dbReference>
<keyword evidence="12" id="KW-0472">Membrane</keyword>
<dbReference type="InterPro" id="IPR017972">
    <property type="entry name" value="Cyt_P450_CS"/>
</dbReference>
<evidence type="ECO:0000256" key="15">
    <source>
        <dbReference type="SAM" id="SignalP"/>
    </source>
</evidence>
<dbReference type="GO" id="GO:0016705">
    <property type="term" value="F:oxidoreductase activity, acting on paired donors, with incorporation or reduction of molecular oxygen"/>
    <property type="evidence" value="ECO:0007669"/>
    <property type="project" value="InterPro"/>
</dbReference>
<evidence type="ECO:0000256" key="6">
    <source>
        <dbReference type="ARBA" id="ARBA00022692"/>
    </source>
</evidence>
<dbReference type="InterPro" id="IPR036396">
    <property type="entry name" value="Cyt_P450_sf"/>
</dbReference>
<dbReference type="PRINTS" id="PR00463">
    <property type="entry name" value="EP450I"/>
</dbReference>
<dbReference type="SUPFAM" id="SSF48264">
    <property type="entry name" value="Cytochrome P450"/>
    <property type="match status" value="1"/>
</dbReference>
<evidence type="ECO:0000256" key="14">
    <source>
        <dbReference type="RuleBase" id="RU000461"/>
    </source>
</evidence>
<organism evidence="16 17">
    <name type="scientific">Daedalea quercina L-15889</name>
    <dbReference type="NCBI Taxonomy" id="1314783"/>
    <lineage>
        <taxon>Eukaryota</taxon>
        <taxon>Fungi</taxon>
        <taxon>Dikarya</taxon>
        <taxon>Basidiomycota</taxon>
        <taxon>Agaricomycotina</taxon>
        <taxon>Agaricomycetes</taxon>
        <taxon>Polyporales</taxon>
        <taxon>Fomitopsis</taxon>
    </lineage>
</organism>
<dbReference type="Proteomes" id="UP000076727">
    <property type="component" value="Unassembled WGS sequence"/>
</dbReference>
<evidence type="ECO:0000256" key="7">
    <source>
        <dbReference type="ARBA" id="ARBA00022723"/>
    </source>
</evidence>
<evidence type="ECO:0000256" key="5">
    <source>
        <dbReference type="ARBA" id="ARBA00022617"/>
    </source>
</evidence>
<proteinExistence type="inferred from homology"/>
<evidence type="ECO:0000256" key="12">
    <source>
        <dbReference type="ARBA" id="ARBA00023136"/>
    </source>
</evidence>
<keyword evidence="8" id="KW-1133">Transmembrane helix</keyword>
<dbReference type="CDD" id="cd11065">
    <property type="entry name" value="CYP64-like"/>
    <property type="match status" value="1"/>
</dbReference>
<evidence type="ECO:0000256" key="8">
    <source>
        <dbReference type="ARBA" id="ARBA00022989"/>
    </source>
</evidence>
<keyword evidence="11 14" id="KW-0503">Monooxygenase</keyword>
<gene>
    <name evidence="16" type="ORF">DAEQUDRAFT_766384</name>
</gene>
<protein>
    <submittedName>
        <fullName evidence="16">Cytochrome P450</fullName>
    </submittedName>
</protein>
<evidence type="ECO:0000256" key="9">
    <source>
        <dbReference type="ARBA" id="ARBA00023002"/>
    </source>
</evidence>
<keyword evidence="5 13" id="KW-0349">Heme</keyword>
<feature type="binding site" description="axial binding residue" evidence="13">
    <location>
        <position position="434"/>
    </location>
    <ligand>
        <name>heme</name>
        <dbReference type="ChEBI" id="CHEBI:30413"/>
    </ligand>
    <ligandPart>
        <name>Fe</name>
        <dbReference type="ChEBI" id="CHEBI:18248"/>
    </ligandPart>
</feature>
<comment type="cofactor">
    <cofactor evidence="1 13">
        <name>heme</name>
        <dbReference type="ChEBI" id="CHEBI:30413"/>
    </cofactor>
</comment>
<evidence type="ECO:0000256" key="10">
    <source>
        <dbReference type="ARBA" id="ARBA00023004"/>
    </source>
</evidence>
<evidence type="ECO:0000256" key="3">
    <source>
        <dbReference type="ARBA" id="ARBA00005179"/>
    </source>
</evidence>
<dbReference type="EMBL" id="KV429067">
    <property type="protein sequence ID" value="KZT68381.1"/>
    <property type="molecule type" value="Genomic_DNA"/>
</dbReference>
<comment type="similarity">
    <text evidence="4 14">Belongs to the cytochrome P450 family.</text>
</comment>
<evidence type="ECO:0000313" key="16">
    <source>
        <dbReference type="EMBL" id="KZT68381.1"/>
    </source>
</evidence>
<comment type="subcellular location">
    <subcellularLocation>
        <location evidence="2">Membrane</location>
    </subcellularLocation>
</comment>
<dbReference type="PANTHER" id="PTHR46300:SF2">
    <property type="entry name" value="CYTOCHROME P450 MONOOXYGENASE ALNH-RELATED"/>
    <property type="match status" value="1"/>
</dbReference>
<dbReference type="GO" id="GO:0005506">
    <property type="term" value="F:iron ion binding"/>
    <property type="evidence" value="ECO:0007669"/>
    <property type="project" value="InterPro"/>
</dbReference>
<dbReference type="PROSITE" id="PS00086">
    <property type="entry name" value="CYTOCHROME_P450"/>
    <property type="match status" value="1"/>
</dbReference>
<dbReference type="GO" id="GO:0016020">
    <property type="term" value="C:membrane"/>
    <property type="evidence" value="ECO:0007669"/>
    <property type="project" value="UniProtKB-SubCell"/>
</dbReference>
<dbReference type="Pfam" id="PF00067">
    <property type="entry name" value="p450"/>
    <property type="match status" value="1"/>
</dbReference>
<keyword evidence="6" id="KW-0812">Transmembrane</keyword>
<keyword evidence="15" id="KW-0732">Signal</keyword>
<dbReference type="AlphaFoldDB" id="A0A165PM53"/>
<evidence type="ECO:0000256" key="11">
    <source>
        <dbReference type="ARBA" id="ARBA00023033"/>
    </source>
</evidence>
<sequence>MLDTGFLLAVVCIAIGVIGTLAQRRKADEPPGPLSFPFLGNSWRVPAKKTWMYFYSLREKYGHIVMLKELGKATLVLNNVEDVQELLFKRSGNYSSRKSLIYAQKYRSGGRRLALLPYGPQLKKQRAAVYTMMNPKVVGAYERLQEQASMKLMASIMNDPSKVYIDIKRFTAETLFMLIYGKSFDGDEDLRTVLHILQSFTQDMHPYAHLVDRFPALDWLPDVLAPWRVEARKKGEYEIKFYTRLLSDVKARMDAAGGQLECFAAGLWENVEQLGLDELSMAYVAGSAFEAGTDNTAAVILWFLVAMMHNPAVLRRAQEEIDQVLGGEGETAPCYHHFDQLPYCMALVKEVLRWHPAAPLAGPHHTLKDDDYKGFHIAAGTTVIGNIWAIHRDDHLYPNAASFDPERYLVEKKDMSPELLIEGHYAFGFGRRICPGQLFAAKSVYIAMVRLMWAFNINPPKDGNGKLILPDINAVRPGLTAEPAHFNVVFTPRSARHAQTVQQEC</sequence>
<dbReference type="Gene3D" id="1.10.630.10">
    <property type="entry name" value="Cytochrome P450"/>
    <property type="match status" value="1"/>
</dbReference>
<dbReference type="OrthoDB" id="1055148at2759"/>
<keyword evidence="7 13" id="KW-0479">Metal-binding</keyword>
<evidence type="ECO:0000256" key="4">
    <source>
        <dbReference type="ARBA" id="ARBA00010617"/>
    </source>
</evidence>
<feature type="signal peptide" evidence="15">
    <location>
        <begin position="1"/>
        <end position="22"/>
    </location>
</feature>
<keyword evidence="10 13" id="KW-0408">Iron</keyword>
<dbReference type="PRINTS" id="PR00385">
    <property type="entry name" value="P450"/>
</dbReference>
<evidence type="ECO:0000256" key="13">
    <source>
        <dbReference type="PIRSR" id="PIRSR602401-1"/>
    </source>
</evidence>
<feature type="chain" id="PRO_5007864266" evidence="15">
    <location>
        <begin position="23"/>
        <end position="505"/>
    </location>
</feature>
<keyword evidence="9 14" id="KW-0560">Oxidoreductase</keyword>
<dbReference type="InterPro" id="IPR002401">
    <property type="entry name" value="Cyt_P450_E_grp-I"/>
</dbReference>
<keyword evidence="17" id="KW-1185">Reference proteome</keyword>
<evidence type="ECO:0000313" key="17">
    <source>
        <dbReference type="Proteomes" id="UP000076727"/>
    </source>
</evidence>